<dbReference type="EMBL" id="LRBV02000008">
    <property type="status" value="NOT_ANNOTATED_CDS"/>
    <property type="molecule type" value="Genomic_DNA"/>
</dbReference>
<keyword evidence="12 13" id="KW-0407">Ion channel</keyword>
<protein>
    <recommendedName>
        <fullName evidence="13">Glutamate receptor</fullName>
    </recommendedName>
</protein>
<dbReference type="SUPFAM" id="SSF53850">
    <property type="entry name" value="Periplasmic binding protein-like II"/>
    <property type="match status" value="1"/>
</dbReference>
<evidence type="ECO:0000256" key="2">
    <source>
        <dbReference type="ARBA" id="ARBA00008685"/>
    </source>
</evidence>
<comment type="function">
    <text evidence="13">Glutamate-gated receptor that probably acts as non-selective cation channel.</text>
</comment>
<dbReference type="InterPro" id="IPR001320">
    <property type="entry name" value="Iontro_rcpt_C"/>
</dbReference>
<evidence type="ECO:0000256" key="15">
    <source>
        <dbReference type="SAM" id="SignalP"/>
    </source>
</evidence>
<feature type="transmembrane region" description="Helical" evidence="14">
    <location>
        <begin position="637"/>
        <end position="661"/>
    </location>
</feature>
<dbReference type="InterPro" id="IPR017103">
    <property type="entry name" value="Iontropic_Glu_rcpt_pln"/>
</dbReference>
<dbReference type="CDD" id="cd19990">
    <property type="entry name" value="PBP1_GABAb_receptor_plant"/>
    <property type="match status" value="1"/>
</dbReference>
<accession>A0A7N2MBW9</accession>
<evidence type="ECO:0000259" key="16">
    <source>
        <dbReference type="SMART" id="SM00079"/>
    </source>
</evidence>
<keyword evidence="7 13" id="KW-0406">Ion transport</keyword>
<keyword evidence="9 13" id="KW-0675">Receptor</keyword>
<keyword evidence="4 14" id="KW-0812">Transmembrane</keyword>
<evidence type="ECO:0000256" key="10">
    <source>
        <dbReference type="ARBA" id="ARBA00023180"/>
    </source>
</evidence>
<comment type="subcellular location">
    <subcellularLocation>
        <location evidence="1">Membrane</location>
        <topology evidence="1">Multi-pass membrane protein</topology>
    </subcellularLocation>
</comment>
<evidence type="ECO:0000313" key="17">
    <source>
        <dbReference type="EnsemblPlants" id="QL08p040978:mrna"/>
    </source>
</evidence>
<dbReference type="FunFam" id="3.40.190.10:FF:000054">
    <property type="entry name" value="Glutamate receptor"/>
    <property type="match status" value="1"/>
</dbReference>
<dbReference type="InParanoid" id="A0A7N2MBW9"/>
<evidence type="ECO:0000256" key="4">
    <source>
        <dbReference type="ARBA" id="ARBA00022692"/>
    </source>
</evidence>
<dbReference type="SMART" id="SM00079">
    <property type="entry name" value="PBPe"/>
    <property type="match status" value="1"/>
</dbReference>
<keyword evidence="11 13" id="KW-1071">Ligand-gated ion channel</keyword>
<dbReference type="InterPro" id="IPR001828">
    <property type="entry name" value="ANF_lig-bd_rcpt"/>
</dbReference>
<keyword evidence="5 15" id="KW-0732">Signal</keyword>
<dbReference type="InterPro" id="IPR015683">
    <property type="entry name" value="Ionotropic_Glu_rcpt"/>
</dbReference>
<dbReference type="GO" id="GO:0015276">
    <property type="term" value="F:ligand-gated monoatomic ion channel activity"/>
    <property type="evidence" value="ECO:0007669"/>
    <property type="project" value="InterPro"/>
</dbReference>
<evidence type="ECO:0000256" key="9">
    <source>
        <dbReference type="ARBA" id="ARBA00023170"/>
    </source>
</evidence>
<evidence type="ECO:0000256" key="1">
    <source>
        <dbReference type="ARBA" id="ARBA00004141"/>
    </source>
</evidence>
<feature type="chain" id="PRO_5029858065" description="Glutamate receptor" evidence="15">
    <location>
        <begin position="44"/>
        <end position="761"/>
    </location>
</feature>
<evidence type="ECO:0000256" key="11">
    <source>
        <dbReference type="ARBA" id="ARBA00023286"/>
    </source>
</evidence>
<evidence type="ECO:0000256" key="8">
    <source>
        <dbReference type="ARBA" id="ARBA00023136"/>
    </source>
</evidence>
<name>A0A7N2MBW9_QUELO</name>
<dbReference type="InterPro" id="IPR044440">
    <property type="entry name" value="GABAb_receptor_plant_PBP1"/>
</dbReference>
<evidence type="ECO:0000313" key="18">
    <source>
        <dbReference type="Proteomes" id="UP000594261"/>
    </source>
</evidence>
<dbReference type="FunFam" id="3.40.50.2300:FF:000188">
    <property type="entry name" value="Glutamate receptor"/>
    <property type="match status" value="1"/>
</dbReference>
<dbReference type="Gramene" id="QL08p040978:mrna">
    <property type="protein sequence ID" value="QL08p040978:mrna"/>
    <property type="gene ID" value="QL08p040978"/>
</dbReference>
<dbReference type="EnsemblPlants" id="QL08p040978:mrna">
    <property type="protein sequence ID" value="QL08p040978:mrna"/>
    <property type="gene ID" value="QL08p040978"/>
</dbReference>
<evidence type="ECO:0000256" key="14">
    <source>
        <dbReference type="SAM" id="Phobius"/>
    </source>
</evidence>
<dbReference type="PIRSF" id="PIRSF037090">
    <property type="entry name" value="Iontro_Glu-like_rcpt_pln"/>
    <property type="match status" value="1"/>
</dbReference>
<keyword evidence="6 14" id="KW-1133">Transmembrane helix</keyword>
<dbReference type="Proteomes" id="UP000594261">
    <property type="component" value="Chromosome 8"/>
</dbReference>
<reference evidence="17 18" key="1">
    <citation type="journal article" date="2016" name="G3 (Bethesda)">
        <title>First Draft Assembly and Annotation of the Genome of a California Endemic Oak Quercus lobata Nee (Fagaceae).</title>
        <authorList>
            <person name="Sork V.L."/>
            <person name="Fitz-Gibbon S.T."/>
            <person name="Puiu D."/>
            <person name="Crepeau M."/>
            <person name="Gugger P.F."/>
            <person name="Sherman R."/>
            <person name="Stevens K."/>
            <person name="Langley C.H."/>
            <person name="Pellegrini M."/>
            <person name="Salzberg S.L."/>
        </authorList>
    </citation>
    <scope>NUCLEOTIDE SEQUENCE [LARGE SCALE GENOMIC DNA]</scope>
    <source>
        <strain evidence="17 18">cv. SW786</strain>
    </source>
</reference>
<keyword evidence="18" id="KW-1185">Reference proteome</keyword>
<dbReference type="Gene3D" id="3.40.190.10">
    <property type="entry name" value="Periplasmic binding protein-like II"/>
    <property type="match status" value="2"/>
</dbReference>
<organism evidence="17 18">
    <name type="scientific">Quercus lobata</name>
    <name type="common">Valley oak</name>
    <dbReference type="NCBI Taxonomy" id="97700"/>
    <lineage>
        <taxon>Eukaryota</taxon>
        <taxon>Viridiplantae</taxon>
        <taxon>Streptophyta</taxon>
        <taxon>Embryophyta</taxon>
        <taxon>Tracheophyta</taxon>
        <taxon>Spermatophyta</taxon>
        <taxon>Magnoliopsida</taxon>
        <taxon>eudicotyledons</taxon>
        <taxon>Gunneridae</taxon>
        <taxon>Pentapetalae</taxon>
        <taxon>rosids</taxon>
        <taxon>fabids</taxon>
        <taxon>Fagales</taxon>
        <taxon>Fagaceae</taxon>
        <taxon>Quercus</taxon>
    </lineage>
</organism>
<keyword evidence="3 13" id="KW-0813">Transport</keyword>
<dbReference type="GO" id="GO:0016020">
    <property type="term" value="C:membrane"/>
    <property type="evidence" value="ECO:0007669"/>
    <property type="project" value="UniProtKB-SubCell"/>
</dbReference>
<evidence type="ECO:0000256" key="12">
    <source>
        <dbReference type="ARBA" id="ARBA00023303"/>
    </source>
</evidence>
<dbReference type="Pfam" id="PF00060">
    <property type="entry name" value="Lig_chan"/>
    <property type="match status" value="1"/>
</dbReference>
<dbReference type="Gene3D" id="3.40.50.2300">
    <property type="match status" value="2"/>
</dbReference>
<dbReference type="AlphaFoldDB" id="A0A7N2MBW9"/>
<dbReference type="Pfam" id="PF01094">
    <property type="entry name" value="ANF_receptor"/>
    <property type="match status" value="1"/>
</dbReference>
<keyword evidence="8 13" id="KW-0472">Membrane</keyword>
<reference evidence="17" key="2">
    <citation type="submission" date="2021-01" db="UniProtKB">
        <authorList>
            <consortium name="EnsemblPlants"/>
        </authorList>
    </citation>
    <scope>IDENTIFICATION</scope>
</reference>
<proteinExistence type="inferred from homology"/>
<keyword evidence="10" id="KW-0325">Glycoprotein</keyword>
<evidence type="ECO:0000256" key="13">
    <source>
        <dbReference type="PIRNR" id="PIRNR037090"/>
    </source>
</evidence>
<dbReference type="PANTHER" id="PTHR34836:SF9">
    <property type="entry name" value="RECEPTOR LIGAND BINDING REGION DOMAIN-CONTAINING PROTEIN"/>
    <property type="match status" value="1"/>
</dbReference>
<evidence type="ECO:0000256" key="7">
    <source>
        <dbReference type="ARBA" id="ARBA00023065"/>
    </source>
</evidence>
<evidence type="ECO:0000256" key="5">
    <source>
        <dbReference type="ARBA" id="ARBA00022729"/>
    </source>
</evidence>
<dbReference type="InterPro" id="IPR028082">
    <property type="entry name" value="Peripla_BP_I"/>
</dbReference>
<evidence type="ECO:0000256" key="3">
    <source>
        <dbReference type="ARBA" id="ARBA00022448"/>
    </source>
</evidence>
<evidence type="ECO:0000256" key="6">
    <source>
        <dbReference type="ARBA" id="ARBA00022989"/>
    </source>
</evidence>
<dbReference type="PANTHER" id="PTHR34836">
    <property type="entry name" value="OS06G0188250 PROTEIN"/>
    <property type="match status" value="1"/>
</dbReference>
<sequence>MHLSLLSPHEMRPKGQAEMFTSHCFSMFLFLLLLCSSSRMSNALNDALKKQHSDMLSLGAVVDCTSLAGKKEKVAIDMAIEDIYAHANHQNFPTLHVENSRGDPFRAASSVKTLIEKQHAKAIIGFGTWQEAVFVAQLGNESKVPILSLANEVPQWASCHWPFLVNAARSKNAQMKAVAAIIQSWKWRKVNIIYEDMNPAVTGISPELIAAIQEVDAEINDLLPLSLFPPYHSLSKKLEHLKNGSCRVFIVHTSITLATKIFMEANSIGMMDKDYVWITTNAITSQIDSLNESIISSMQGVLGVKSYFSTTPKSYKDFHFRFRNKDFHFRFRAMFHLQYPGEPAPEPGTSAMQAYDAARAVAIALMEKPNLKSCTNLTDDVACMHEMNGQQLLGKILQSNFEGLTGAFNFKEGKLAPIHIFRIVNVVGKSFRELGFWSEGLGFSESIHKASKYNRSMSILGQVFWPGGPWSVPKGWGVPINAKPLKIGVPAATAFSEFVNVRYDRPGDKPIVNGFSIAVFEAALDLLPYHLPHEFIPFYGTYDSLVQQVYVETFDAVVGDTAIIANRSEYAEFTQPYSDSGLQMLIYFKPKRSGITTQLSGAVYGTKLEPCMLTLAFITLFSQQGEKLHSNLSRMTMVVWLFVALVITQSFTASLTSLLTVQQLHQTTIDIETLKKSGAKVGCDANSFVGTYLEVVLVFQPNNIRRIGSGDYYPQALKSGEIAAAFIEAPYVKVFLAKYCEGFITSGPAFKVGGFGFVSIY</sequence>
<dbReference type="CDD" id="cd13686">
    <property type="entry name" value="GluR_Plant"/>
    <property type="match status" value="1"/>
</dbReference>
<feature type="domain" description="Ionotropic glutamate receptor C-terminal" evidence="16">
    <location>
        <begin position="486"/>
        <end position="759"/>
    </location>
</feature>
<dbReference type="SUPFAM" id="SSF53822">
    <property type="entry name" value="Periplasmic binding protein-like I"/>
    <property type="match status" value="1"/>
</dbReference>
<dbReference type="OMA" id="FANEMET"/>
<comment type="similarity">
    <text evidence="2 13">Belongs to the glutamate-gated ion channel (TC 1.A.10.1) family.</text>
</comment>
<feature type="signal peptide" evidence="15">
    <location>
        <begin position="1"/>
        <end position="43"/>
    </location>
</feature>